<name>A0A2X0R2S6_9LACT</name>
<keyword evidence="1" id="KW-0472">Membrane</keyword>
<evidence type="ECO:0000313" key="3">
    <source>
        <dbReference type="EMBL" id="SPS11309.1"/>
    </source>
</evidence>
<organism evidence="3 4">
    <name type="scientific">Lactococcus lactis</name>
    <dbReference type="NCBI Taxonomy" id="1358"/>
    <lineage>
        <taxon>Bacteria</taxon>
        <taxon>Bacillati</taxon>
        <taxon>Bacillota</taxon>
        <taxon>Bacilli</taxon>
        <taxon>Lactobacillales</taxon>
        <taxon>Streptococcaceae</taxon>
        <taxon>Lactococcus</taxon>
    </lineage>
</organism>
<evidence type="ECO:0000313" key="2">
    <source>
        <dbReference type="EMBL" id="SPB25448.1"/>
    </source>
</evidence>
<sequence length="173" mass="19755">MEKSNDKEVNIKIVFTKKLLIVLFAGMGLFLFCMYLLIMTTVNHRNPFNGLKYVPSNMVKIPFASNQAWKMDEPTATKKLEKAGFGVKYIYDGPVSNNKLVGKCIVDPLVDNKNVIQHYQKKKYGFESSEDKIKYGYDVKEGQGYYAAKGSTITVRVQTNDMDKIIESHDIDY</sequence>
<protein>
    <submittedName>
        <fullName evidence="3">Uncharacterized protein</fullName>
    </submittedName>
</protein>
<dbReference type="EMBL" id="OGTW02000049">
    <property type="protein sequence ID" value="SPS11309.1"/>
    <property type="molecule type" value="Genomic_DNA"/>
</dbReference>
<dbReference type="RefSeq" id="WP_127093857.1">
    <property type="nucleotide sequence ID" value="NZ_OGTW02000049.1"/>
</dbReference>
<reference evidence="3" key="3">
    <citation type="submission" date="2018-05" db="EMBL/GenBank/DDBJ databases">
        <authorList>
            <person name="Lanie J.A."/>
            <person name="Ng W.-L."/>
            <person name="Kazmierczak K.M."/>
            <person name="Andrzejewski T.M."/>
            <person name="Davidsen T.M."/>
            <person name="Wayne K.J."/>
            <person name="Tettelin H."/>
            <person name="Glass J.I."/>
            <person name="Rusch D."/>
            <person name="Podicherti R."/>
            <person name="Tsui H.-C.T."/>
            <person name="Winkler M.E."/>
        </authorList>
    </citation>
    <scope>NUCLEOTIDE SEQUENCE</scope>
    <source>
        <strain evidence="3">Lactococcus lactis</strain>
    </source>
</reference>
<reference evidence="4" key="2">
    <citation type="submission" date="2018-05" db="EMBL/GenBank/DDBJ databases">
        <authorList>
            <person name="Duru I."/>
        </authorList>
    </citation>
    <scope>NUCLEOTIDE SEQUENCE [LARGE SCALE GENOMIC DNA]</scope>
</reference>
<keyword evidence="1" id="KW-1133">Transmembrane helix</keyword>
<gene>
    <name evidence="3" type="ORF">AMHIJAGA_01243</name>
</gene>
<proteinExistence type="predicted"/>
<evidence type="ECO:0000256" key="1">
    <source>
        <dbReference type="SAM" id="Phobius"/>
    </source>
</evidence>
<dbReference type="EMBL" id="OGTW01000049">
    <property type="protein sequence ID" value="SPB25448.1"/>
    <property type="molecule type" value="Genomic_DNA"/>
</dbReference>
<keyword evidence="1" id="KW-0812">Transmembrane</keyword>
<dbReference type="Proteomes" id="UP000279235">
    <property type="component" value="Unassembled WGS sequence"/>
</dbReference>
<evidence type="ECO:0000313" key="4">
    <source>
        <dbReference type="Proteomes" id="UP000279235"/>
    </source>
</evidence>
<feature type="transmembrane region" description="Helical" evidence="1">
    <location>
        <begin position="20"/>
        <end position="38"/>
    </location>
</feature>
<accession>A0A2X0R2S6</accession>
<dbReference type="AlphaFoldDB" id="A0A2X0R2S6"/>
<reference evidence="2" key="1">
    <citation type="submission" date="2018-01" db="EMBL/GenBank/DDBJ databases">
        <authorList>
            <person name="Gaut B.S."/>
            <person name="Morton B.R."/>
            <person name="Clegg M.T."/>
            <person name="Duvall M.R."/>
        </authorList>
    </citation>
    <scope>NUCLEOTIDE SEQUENCE</scope>
    <source>
        <strain evidence="2">Lactococcus lactis</strain>
    </source>
</reference>